<dbReference type="PANTHER" id="PTHR35038:SF8">
    <property type="entry name" value="C-TYPE POLYHEME CYTOCHROME OMCC"/>
    <property type="match status" value="1"/>
</dbReference>
<accession>A0A974S4K0</accession>
<feature type="signal peptide" evidence="3">
    <location>
        <begin position="1"/>
        <end position="27"/>
    </location>
</feature>
<proteinExistence type="predicted"/>
<protein>
    <recommendedName>
        <fullName evidence="4">Cytochrome c-552/4 domain-containing protein</fullName>
    </recommendedName>
</protein>
<dbReference type="Pfam" id="PF08309">
    <property type="entry name" value="LVIVD"/>
    <property type="match status" value="4"/>
</dbReference>
<reference evidence="6" key="1">
    <citation type="submission" date="2020-09" db="EMBL/GenBank/DDBJ databases">
        <title>Sphingomonas sp., a new species isolated from pork steak.</title>
        <authorList>
            <person name="Heidler von Heilborn D."/>
        </authorList>
    </citation>
    <scope>NUCLEOTIDE SEQUENCE [LARGE SCALE GENOMIC DNA]</scope>
</reference>
<dbReference type="GO" id="GO:0016491">
    <property type="term" value="F:oxidoreductase activity"/>
    <property type="evidence" value="ECO:0007669"/>
    <property type="project" value="TreeGrafter"/>
</dbReference>
<evidence type="ECO:0000256" key="3">
    <source>
        <dbReference type="SAM" id="SignalP"/>
    </source>
</evidence>
<feature type="chain" id="PRO_5037640313" description="Cytochrome c-552/4 domain-containing protein" evidence="3">
    <location>
        <begin position="28"/>
        <end position="1329"/>
    </location>
</feature>
<feature type="domain" description="Cytochrome c-552/4" evidence="4">
    <location>
        <begin position="555"/>
        <end position="602"/>
    </location>
</feature>
<dbReference type="PANTHER" id="PTHR35038">
    <property type="entry name" value="DISSIMILATORY SULFITE REDUCTASE SIRA"/>
    <property type="match status" value="1"/>
</dbReference>
<dbReference type="InterPro" id="IPR023155">
    <property type="entry name" value="Cyt_c-552/4"/>
</dbReference>
<dbReference type="InterPro" id="IPR036280">
    <property type="entry name" value="Multihaem_cyt_sf"/>
</dbReference>
<dbReference type="InterPro" id="IPR013211">
    <property type="entry name" value="LVIVD"/>
</dbReference>
<keyword evidence="6" id="KW-1185">Reference proteome</keyword>
<dbReference type="KEGG" id="sari:H5J25_02495"/>
<dbReference type="EMBL" id="CP061035">
    <property type="protein sequence ID" value="QQV77683.1"/>
    <property type="molecule type" value="Genomic_DNA"/>
</dbReference>
<gene>
    <name evidence="5" type="ORF">H5J25_02495</name>
</gene>
<dbReference type="Pfam" id="PF13435">
    <property type="entry name" value="Cytochrome_C554"/>
    <property type="match status" value="1"/>
</dbReference>
<evidence type="ECO:0000256" key="2">
    <source>
        <dbReference type="SAM" id="MobiDB-lite"/>
    </source>
</evidence>
<feature type="region of interest" description="Disordered" evidence="2">
    <location>
        <begin position="271"/>
        <end position="300"/>
    </location>
</feature>
<name>A0A974S4K0_9SPHN</name>
<dbReference type="InterPro" id="IPR051829">
    <property type="entry name" value="Multiheme_Cytochr_ET"/>
</dbReference>
<dbReference type="SUPFAM" id="SSF48695">
    <property type="entry name" value="Multiheme cytochromes"/>
    <property type="match status" value="2"/>
</dbReference>
<sequence>MLRLLTLRWLRLLLAMFAIGLAAPALLASDAEKPHAITYAVTPPAPASQTPADAASKSAGCIGCHTASDAASMHRSQAVILGCVDCHGGDAGVKVASGLSAKDAAYVAARDRAHVLPRYPRSWNWPSSANPKRSYTLINREAPEYIRFVNPSDNRVSRLACGACHLEIIEAAERSLMATGAMLWGGAAYNNGIAPYKTYKFGEAVTADGRPAMLLSPGTPPGTVTPGQAARGALPQLYPLPTWQVTPPSDVFRVFERGGRNIGTQFAEIGLPNPSGSIQRLEEPGRPDLKQSNRGPGTGLRVAIPVLNIHKTRLNDPFTTMMGTNDQPGDYRSSGCASCHVVYANDRDPKHSLGWARYGRDGQTATVDPTIANLMERAAADLHGGHDAAPVGHPVGAVKESGHPVEHAFTRAIPTAQCMNCHMHQPNIFLNSYLGYTMWDYESDAPLMWPEKQRFPSAAETRAINDRNPEAAAARGKWGDVDFLRQVHDDVNPKAKDTQFADYHGHGWNFRAVYKRDREGHLLDANGNRVANDDPEKFALKTSPQFAPVGEQKGKAVHLMDIHAEKGMQCADCHFAQDSHGNGLIYGEVANAVEIGCKDCHGTADAYPTLRTSGPAARPGGTDLSLLRNPDGQARFEWSTDAGGRRLLTQRSLVDPKLSWPVKLVKNSVDRASPEFNAKAARAKLMGRDGPDTGVYGFGPGIPAEARAHAPDKVACFNCHLSWTTSCGGCHLPIEANWKTTSQKYEGEETRNFATYNPQVARDDMFQLGIHMTTKGNQVAPVRSTSALVLSSTNLNRERIYVQQPPISAVGFSSQAFAPHFPHTVRTTETKTCSDCHLSAADDNNAIMSQLLLMGTGTVNIVGLNVWVGLDTGIEAVRVTEWDEPQTVFGSYLHRYAYPEWYKLHVDRNKRELIDWTRGRTFDGKLSGERNAKEDIRNVTQATDGAARCVQLRGEYLYVAEGKGGFQVYDVASIANKGVSDRILKGPFSSLGHRTGIASRNATCIALPTTQPINPLRNTPAMRSMNQEQPFDAIYHYAAVVDAEEGLILVNIDTMADGEPRNNFLKRAVTWNPKGVLNNARHVLLAGHIAYVTTPDALVTVDLADPLHPVLAATVALKDARASAIQFRYLWVTTAEGLRVLDVTQMRKPRLLPAVVPLADARRVYVARTYAYVAAGRDGLVIVDIVRPEAPRVYLRETFGGRMTDASDVIIGATNASSFAYVADGTGGLKVIQLVSPQSQPNFYGFSPEPKPELIAWARTPSPAWALSRGLDRDRAVDETGGQMAVFGRLGSRPFTRPEMERLFLNRRGMPWKVTDRADLSFWVPSAAR</sequence>
<evidence type="ECO:0000313" key="5">
    <source>
        <dbReference type="EMBL" id="QQV77683.1"/>
    </source>
</evidence>
<keyword evidence="1 3" id="KW-0732">Signal</keyword>
<evidence type="ECO:0000259" key="4">
    <source>
        <dbReference type="Pfam" id="PF13435"/>
    </source>
</evidence>
<dbReference type="Proteomes" id="UP000595894">
    <property type="component" value="Chromosome"/>
</dbReference>
<organism evidence="5 6">
    <name type="scientific">Sphingomonas aliaeris</name>
    <dbReference type="NCBI Taxonomy" id="2759526"/>
    <lineage>
        <taxon>Bacteria</taxon>
        <taxon>Pseudomonadati</taxon>
        <taxon>Pseudomonadota</taxon>
        <taxon>Alphaproteobacteria</taxon>
        <taxon>Sphingomonadales</taxon>
        <taxon>Sphingomonadaceae</taxon>
        <taxon>Sphingomonas</taxon>
    </lineage>
</organism>
<feature type="compositionally biased region" description="Basic and acidic residues" evidence="2">
    <location>
        <begin position="280"/>
        <end position="291"/>
    </location>
</feature>
<evidence type="ECO:0000313" key="6">
    <source>
        <dbReference type="Proteomes" id="UP000595894"/>
    </source>
</evidence>
<evidence type="ECO:0000256" key="1">
    <source>
        <dbReference type="ARBA" id="ARBA00022729"/>
    </source>
</evidence>